<dbReference type="Proteomes" id="UP000184612">
    <property type="component" value="Unassembled WGS sequence"/>
</dbReference>
<name>A0A1M7Y3I2_9FIRM</name>
<keyword evidence="2" id="KW-1185">Reference proteome</keyword>
<dbReference type="SUPFAM" id="SSF49373">
    <property type="entry name" value="Invasin/intimin cell-adhesion fragments"/>
    <property type="match status" value="1"/>
</dbReference>
<evidence type="ECO:0000313" key="2">
    <source>
        <dbReference type="Proteomes" id="UP000184612"/>
    </source>
</evidence>
<dbReference type="Gene3D" id="2.60.40.1080">
    <property type="match status" value="1"/>
</dbReference>
<sequence>MQSVSAATVKLTKTKINLNVGKTYTLKLSNTSGPIKWKTSNKSIITISSGKIKTVAVGKVLISDYPEIYIKITSDKLFKKVRIYANKE</sequence>
<dbReference type="RefSeq" id="WP_139243313.1">
    <property type="nucleotide sequence ID" value="NZ_FRFD01000004.1"/>
</dbReference>
<accession>A0A1M7Y3I2</accession>
<proteinExistence type="predicted"/>
<gene>
    <name evidence="1" type="ORF">SAMN02745217_01276</name>
</gene>
<evidence type="ECO:0000313" key="1">
    <source>
        <dbReference type="EMBL" id="SHO46753.1"/>
    </source>
</evidence>
<evidence type="ECO:0008006" key="3">
    <source>
        <dbReference type="Google" id="ProtNLM"/>
    </source>
</evidence>
<dbReference type="AlphaFoldDB" id="A0A1M7Y3I2"/>
<dbReference type="EMBL" id="FRFD01000004">
    <property type="protein sequence ID" value="SHO46753.1"/>
    <property type="molecule type" value="Genomic_DNA"/>
</dbReference>
<protein>
    <recommendedName>
        <fullName evidence="3">Ig-like domain (Group 2)</fullName>
    </recommendedName>
</protein>
<reference evidence="1 2" key="1">
    <citation type="submission" date="2016-12" db="EMBL/GenBank/DDBJ databases">
        <authorList>
            <person name="Song W.-J."/>
            <person name="Kurnit D.M."/>
        </authorList>
    </citation>
    <scope>NUCLEOTIDE SEQUENCE [LARGE SCALE GENOMIC DNA]</scope>
    <source>
        <strain evidence="1 2">DSM 12503</strain>
    </source>
</reference>
<organism evidence="1 2">
    <name type="scientific">Anaerocolumna xylanovorans DSM 12503</name>
    <dbReference type="NCBI Taxonomy" id="1121345"/>
    <lineage>
        <taxon>Bacteria</taxon>
        <taxon>Bacillati</taxon>
        <taxon>Bacillota</taxon>
        <taxon>Clostridia</taxon>
        <taxon>Lachnospirales</taxon>
        <taxon>Lachnospiraceae</taxon>
        <taxon>Anaerocolumna</taxon>
    </lineage>
</organism>
<dbReference type="InterPro" id="IPR008964">
    <property type="entry name" value="Invasin/intimin_cell_adhesion"/>
</dbReference>